<accession>A0ABT0WTG3</accession>
<protein>
    <submittedName>
        <fullName evidence="4">Glycosyltransferase family 4 protein</fullName>
    </submittedName>
</protein>
<reference evidence="4 5" key="1">
    <citation type="submission" date="2022-06" db="EMBL/GenBank/DDBJ databases">
        <title>Janthinobacterium kumbetensis sp. nov., isolated from spring water in Turkey.</title>
        <authorList>
            <person name="Inan Bektas K."/>
            <person name="Belduz A.A."/>
            <person name="Canakci S."/>
            <person name="Nalcaoglu A."/>
            <person name="Ceylan E."/>
            <person name="Kati H."/>
        </authorList>
    </citation>
    <scope>NUCLEOTIDE SEQUENCE [LARGE SCALE GENOMIC DNA]</scope>
    <source>
        <strain evidence="4 5">GK</strain>
    </source>
</reference>
<feature type="domain" description="Glycosyl transferase family 1" evidence="2">
    <location>
        <begin position="159"/>
        <end position="298"/>
    </location>
</feature>
<keyword evidence="1" id="KW-0808">Transferase</keyword>
<evidence type="ECO:0000259" key="3">
    <source>
        <dbReference type="Pfam" id="PF13439"/>
    </source>
</evidence>
<organism evidence="4 5">
    <name type="scientific">Janthinobacterium kumbetense</name>
    <dbReference type="NCBI Taxonomy" id="2950280"/>
    <lineage>
        <taxon>Bacteria</taxon>
        <taxon>Pseudomonadati</taxon>
        <taxon>Pseudomonadota</taxon>
        <taxon>Betaproteobacteria</taxon>
        <taxon>Burkholderiales</taxon>
        <taxon>Oxalobacteraceae</taxon>
        <taxon>Janthinobacterium</taxon>
    </lineage>
</organism>
<dbReference type="InterPro" id="IPR001296">
    <property type="entry name" value="Glyco_trans_1"/>
</dbReference>
<dbReference type="PANTHER" id="PTHR46401">
    <property type="entry name" value="GLYCOSYLTRANSFERASE WBBK-RELATED"/>
    <property type="match status" value="1"/>
</dbReference>
<dbReference type="Proteomes" id="UP001202243">
    <property type="component" value="Unassembled WGS sequence"/>
</dbReference>
<dbReference type="EMBL" id="JAMQGR010000004">
    <property type="protein sequence ID" value="MCM2566642.1"/>
    <property type="molecule type" value="Genomic_DNA"/>
</dbReference>
<evidence type="ECO:0000259" key="2">
    <source>
        <dbReference type="Pfam" id="PF00534"/>
    </source>
</evidence>
<gene>
    <name evidence="4" type="ORF">NCG91_13635</name>
</gene>
<evidence type="ECO:0000256" key="1">
    <source>
        <dbReference type="ARBA" id="ARBA00022679"/>
    </source>
</evidence>
<dbReference type="PANTHER" id="PTHR46401:SF2">
    <property type="entry name" value="GLYCOSYLTRANSFERASE WBBK-RELATED"/>
    <property type="match status" value="1"/>
</dbReference>
<proteinExistence type="predicted"/>
<evidence type="ECO:0000313" key="4">
    <source>
        <dbReference type="EMBL" id="MCM2566642.1"/>
    </source>
</evidence>
<dbReference type="SUPFAM" id="SSF53756">
    <property type="entry name" value="UDP-Glycosyltransferase/glycogen phosphorylase"/>
    <property type="match status" value="1"/>
</dbReference>
<comment type="caution">
    <text evidence="4">The sequence shown here is derived from an EMBL/GenBank/DDBJ whole genome shotgun (WGS) entry which is preliminary data.</text>
</comment>
<feature type="domain" description="Glycosyltransferase subfamily 4-like N-terminal" evidence="3">
    <location>
        <begin position="71"/>
        <end position="145"/>
    </location>
</feature>
<dbReference type="Gene3D" id="3.40.50.2000">
    <property type="entry name" value="Glycogen Phosphorylase B"/>
    <property type="match status" value="2"/>
</dbReference>
<dbReference type="CDD" id="cd03809">
    <property type="entry name" value="GT4_MtfB-like"/>
    <property type="match status" value="1"/>
</dbReference>
<dbReference type="InterPro" id="IPR028098">
    <property type="entry name" value="Glyco_trans_4-like_N"/>
</dbReference>
<dbReference type="Pfam" id="PF13439">
    <property type="entry name" value="Glyco_transf_4"/>
    <property type="match status" value="1"/>
</dbReference>
<dbReference type="RefSeq" id="WP_251350074.1">
    <property type="nucleotide sequence ID" value="NZ_JAMQGR010000004.1"/>
</dbReference>
<sequence>MKFFYDARWIGDHGIGRVARVLDNALKFPHLEVEGSPSAPFDALRLWLATLKRIPKGSGLFSPGYNAPLFFSRRFVFTIHDLNHIDRTENSSWLKTLYYTIIMRRACHNASAVLTVSDFSRQRIIDWSGINPSRVINVGNGVDPSYNVNVAPYSPGFSYLLSVSNRKPHKNELRILQAFALSNIYPEIRLVFTGKPTEELLLQAKTLGISERLVFAGRVEESELPGLYRGALGLVFPSLYEGFGLPVIEAMSCGIPVLTSNTTSLPEVAGDAALLVDPDSVESIAKGIYTLCNDTDMRGSLCTKGLLQARKFSWDETIRKVQAALASV</sequence>
<name>A0ABT0WTG3_9BURK</name>
<keyword evidence="5" id="KW-1185">Reference proteome</keyword>
<evidence type="ECO:0000313" key="5">
    <source>
        <dbReference type="Proteomes" id="UP001202243"/>
    </source>
</evidence>
<dbReference type="Pfam" id="PF00534">
    <property type="entry name" value="Glycos_transf_1"/>
    <property type="match status" value="1"/>
</dbReference>